<evidence type="ECO:0000256" key="3">
    <source>
        <dbReference type="SAM" id="MobiDB-lite"/>
    </source>
</evidence>
<dbReference type="InParanoid" id="A0A6P3ENM2"/>
<evidence type="ECO:0000259" key="4">
    <source>
        <dbReference type="Pfam" id="PF14988"/>
    </source>
</evidence>
<feature type="coiled-coil region" evidence="2">
    <location>
        <begin position="218"/>
        <end position="333"/>
    </location>
</feature>
<evidence type="ECO:0000313" key="6">
    <source>
        <dbReference type="RefSeq" id="XP_004627607.1"/>
    </source>
</evidence>
<protein>
    <submittedName>
        <fullName evidence="6">Coiled-coil domain-containing protein 121</fullName>
    </submittedName>
</protein>
<name>A0A6P3ENM2_OCTDE</name>
<accession>A0A6P3ENM2</accession>
<dbReference type="Pfam" id="PF14988">
    <property type="entry name" value="DUF4515"/>
    <property type="match status" value="1"/>
</dbReference>
<dbReference type="AlphaFoldDB" id="A0A6P3ENM2"/>
<evidence type="ECO:0000256" key="1">
    <source>
        <dbReference type="ARBA" id="ARBA00023054"/>
    </source>
</evidence>
<feature type="coiled-coil region" evidence="2">
    <location>
        <begin position="361"/>
        <end position="395"/>
    </location>
</feature>
<dbReference type="OrthoDB" id="9625750at2759"/>
<feature type="domain" description="DUF4515" evidence="4">
    <location>
        <begin position="195"/>
        <end position="401"/>
    </location>
</feature>
<keyword evidence="5" id="KW-1185">Reference proteome</keyword>
<dbReference type="RefSeq" id="XP_004627607.1">
    <property type="nucleotide sequence ID" value="XM_004627550.2"/>
</dbReference>
<proteinExistence type="predicted"/>
<organism evidence="5 6">
    <name type="scientific">Octodon degus</name>
    <name type="common">Degu</name>
    <name type="synonym">Sciurus degus</name>
    <dbReference type="NCBI Taxonomy" id="10160"/>
    <lineage>
        <taxon>Eukaryota</taxon>
        <taxon>Metazoa</taxon>
        <taxon>Chordata</taxon>
        <taxon>Craniata</taxon>
        <taxon>Vertebrata</taxon>
        <taxon>Euteleostomi</taxon>
        <taxon>Mammalia</taxon>
        <taxon>Eutheria</taxon>
        <taxon>Euarchontoglires</taxon>
        <taxon>Glires</taxon>
        <taxon>Rodentia</taxon>
        <taxon>Hystricomorpha</taxon>
        <taxon>Octodontidae</taxon>
        <taxon>Octodon</taxon>
    </lineage>
</organism>
<dbReference type="InterPro" id="IPR032777">
    <property type="entry name" value="DUF4515"/>
</dbReference>
<evidence type="ECO:0000313" key="5">
    <source>
        <dbReference type="Proteomes" id="UP000515203"/>
    </source>
</evidence>
<dbReference type="PANTHER" id="PTHR14845">
    <property type="entry name" value="COILED-COIL DOMAIN-CONTAINING 166"/>
    <property type="match status" value="1"/>
</dbReference>
<sequence>MGSSAQRPDRFLTPSRRAVIFPRELLGAAVGPAARAPLTAEEIKQLRATPSSSRETCGLRSPCTPQKRVDHGVAPARDASAPRLSARERPTPATSACSSVVTLSDLHSSASEGLNRESLFATTGPSFTSPSAYLVLLHQCLPPEKLTKREKRLKGKIVAALSKLNNQIQEAQTRQNSLLEENRQLQTEKLLVEAESKFILSYLTEKSKQRERKCEELWKDYFQQYRELEQKKQELASRYGKETSDLKAQLLRGEKVQSKLEQQLQALRNIATIKERQDRRIQSLQEQIERIPTQTHVKDREAHLQFLQQKAFLEQEIKELDLVRARLRERKRRELGGKTQALEYTAQKSHFEFCHGFIGENQQLRKKLKPLLQEAQKLEALQSWLENQKRQLKQRQWYQETIRRARQRGQSRCCSPKQQGAPETIVHPALDTSQHPRGS</sequence>
<reference evidence="6" key="1">
    <citation type="submission" date="2025-08" db="UniProtKB">
        <authorList>
            <consortium name="RefSeq"/>
        </authorList>
    </citation>
    <scope>IDENTIFICATION</scope>
</reference>
<dbReference type="FunCoup" id="A0A6P3ENM2">
    <property type="interactions" value="3"/>
</dbReference>
<feature type="coiled-coil region" evidence="2">
    <location>
        <begin position="161"/>
        <end position="188"/>
    </location>
</feature>
<feature type="region of interest" description="Disordered" evidence="3">
    <location>
        <begin position="406"/>
        <end position="439"/>
    </location>
</feature>
<dbReference type="GeneID" id="101573674"/>
<keyword evidence="1 2" id="KW-0175">Coiled coil</keyword>
<feature type="region of interest" description="Disordered" evidence="3">
    <location>
        <begin position="45"/>
        <end position="96"/>
    </location>
</feature>
<dbReference type="Proteomes" id="UP000515203">
    <property type="component" value="Unplaced"/>
</dbReference>
<gene>
    <name evidence="6" type="primary">Ccdc121</name>
</gene>
<evidence type="ECO:0000256" key="2">
    <source>
        <dbReference type="SAM" id="Coils"/>
    </source>
</evidence>
<dbReference type="PANTHER" id="PTHR14845:SF3">
    <property type="entry name" value="COILED-COIL DOMAIN CONTAINING 121, RETROGENE 1"/>
    <property type="match status" value="1"/>
</dbReference>
<dbReference type="CTD" id="79635"/>